<feature type="region of interest" description="Disordered" evidence="8">
    <location>
        <begin position="209"/>
        <end position="238"/>
    </location>
</feature>
<dbReference type="GO" id="GO:0071021">
    <property type="term" value="C:U2-type post-spliceosomal complex"/>
    <property type="evidence" value="ECO:0007669"/>
    <property type="project" value="TreeGrafter"/>
</dbReference>
<evidence type="ECO:0000256" key="4">
    <source>
        <dbReference type="ARBA" id="ARBA00022664"/>
    </source>
</evidence>
<dbReference type="PANTHER" id="PTHR13007">
    <property type="entry name" value="PRE-MRNA SPLICING FACTOR-RELATED"/>
    <property type="match status" value="1"/>
</dbReference>
<dbReference type="KEGG" id="lmat:92513005"/>
<proteinExistence type="inferred from homology"/>
<evidence type="ECO:0000313" key="11">
    <source>
        <dbReference type="Proteomes" id="UP000673552"/>
    </source>
</evidence>
<dbReference type="PANTHER" id="PTHR13007:SF19">
    <property type="entry name" value="PRE-MRNA-SPLICING FACTOR 18"/>
    <property type="match status" value="1"/>
</dbReference>
<evidence type="ECO:0000256" key="8">
    <source>
        <dbReference type="SAM" id="MobiDB-lite"/>
    </source>
</evidence>
<evidence type="ECO:0000256" key="1">
    <source>
        <dbReference type="ARBA" id="ARBA00004123"/>
    </source>
</evidence>
<dbReference type="InterPro" id="IPR004098">
    <property type="entry name" value="Prp18"/>
</dbReference>
<feature type="compositionally biased region" description="Low complexity" evidence="8">
    <location>
        <begin position="218"/>
        <end position="234"/>
    </location>
</feature>
<keyword evidence="6" id="KW-0508">mRNA splicing</keyword>
<dbReference type="InterPro" id="IPR039979">
    <property type="entry name" value="PRPF18"/>
</dbReference>
<gene>
    <name evidence="10" type="ORF">LSCM1_02933</name>
</gene>
<comment type="similarity">
    <text evidence="2">Belongs to the PRP18 family.</text>
</comment>
<sequence length="562" mass="60080">MDLEGLHGLLLKKKQRPPPPQQQQQQEALGGSSAAAAVGADTSANTRALCSNVTAADKSSTATSSGHATASSSGSPDSGSSGTTCDPYTAALQRVQSLRQQPEHQGELGGTVAGQKRSREDMEQASKLNGAPRTPTGSSGEESDGPQGSSGTLASAPSGASLSAPTAPRMKSDEDVLAQRELGVAALQACLRQLEHYWAAECVLSTNTPSADCSAKASTPASTVSQPQQQSSPVGDLPTLSVPLATPLSCPIPRALRAYLSARFAAPNANAARATGLPEMAVLNREFELLAQLKAEVEATPQQEVVESAFTADGKSCALPEEQLQLAELLRALWYLVALRWQQSLDPHQRDGRCCAASTAPPREGLLAAAQQGWSSVVYLALQNALPADVRLVQGRAVADEVDKWRALARTRQDALELLAYVCSDYETSAAASRSSAAAASFVIPAELRKSLHTMVVRHLQQEHNFMAVRQDYVDITMGTANWKLGLFSGGEVHMRRSMERVERNRIAHLLNNEHATHLLQAVRELTIFAEQQWAAERSLRFFSLFASRTCDPTLRSRAAMK</sequence>
<feature type="region of interest" description="Disordered" evidence="8">
    <location>
        <begin position="1"/>
        <end position="40"/>
    </location>
</feature>
<feature type="region of interest" description="Disordered" evidence="8">
    <location>
        <begin position="54"/>
        <end position="174"/>
    </location>
</feature>
<name>A0A836GPT5_9TRYP</name>
<keyword evidence="7" id="KW-0539">Nucleus</keyword>
<comment type="caution">
    <text evidence="10">The sequence shown here is derived from an EMBL/GenBank/DDBJ whole genome shotgun (WGS) entry which is preliminary data.</text>
</comment>
<keyword evidence="11" id="KW-1185">Reference proteome</keyword>
<dbReference type="AlphaFoldDB" id="A0A836GPT5"/>
<keyword evidence="4" id="KW-0507">mRNA processing</keyword>
<dbReference type="GeneID" id="92513005"/>
<feature type="domain" description="Prp18" evidence="9">
    <location>
        <begin position="444"/>
        <end position="534"/>
    </location>
</feature>
<evidence type="ECO:0000256" key="3">
    <source>
        <dbReference type="ARBA" id="ARBA00018242"/>
    </source>
</evidence>
<dbReference type="OrthoDB" id="10261918at2759"/>
<evidence type="ECO:0000256" key="7">
    <source>
        <dbReference type="ARBA" id="ARBA00023242"/>
    </source>
</evidence>
<reference evidence="11" key="1">
    <citation type="journal article" date="2021" name="Microbiol. Resour. Announc.">
        <title>LGAAP: Leishmaniinae Genome Assembly and Annotation Pipeline.</title>
        <authorList>
            <person name="Almutairi H."/>
            <person name="Urbaniak M.D."/>
            <person name="Bates M.D."/>
            <person name="Jariyapan N."/>
            <person name="Kwakye-Nuako G."/>
            <person name="Thomaz-Soccol V."/>
            <person name="Al-Salem W.S."/>
            <person name="Dillon R.J."/>
            <person name="Bates P.A."/>
            <person name="Gatherer D."/>
        </authorList>
    </citation>
    <scope>NUCLEOTIDE SEQUENCE [LARGE SCALE GENOMIC DNA]</scope>
</reference>
<dbReference type="EMBL" id="JAFEUZ010000022">
    <property type="protein sequence ID" value="KAG5479086.1"/>
    <property type="molecule type" value="Genomic_DNA"/>
</dbReference>
<keyword evidence="5" id="KW-0747">Spliceosome</keyword>
<organism evidence="10 11">
    <name type="scientific">Leishmania martiniquensis</name>
    <dbReference type="NCBI Taxonomy" id="1580590"/>
    <lineage>
        <taxon>Eukaryota</taxon>
        <taxon>Discoba</taxon>
        <taxon>Euglenozoa</taxon>
        <taxon>Kinetoplastea</taxon>
        <taxon>Metakinetoplastina</taxon>
        <taxon>Trypanosomatida</taxon>
        <taxon>Trypanosomatidae</taxon>
        <taxon>Leishmaniinae</taxon>
        <taxon>Leishmania</taxon>
    </lineage>
</organism>
<feature type="compositionally biased region" description="Low complexity" evidence="8">
    <location>
        <begin position="149"/>
        <end position="168"/>
    </location>
</feature>
<dbReference type="GO" id="GO:0000350">
    <property type="term" value="P:generation of catalytic spliceosome for second transesterification step"/>
    <property type="evidence" value="ECO:0007669"/>
    <property type="project" value="TreeGrafter"/>
</dbReference>
<comment type="subcellular location">
    <subcellularLocation>
        <location evidence="1">Nucleus</location>
    </subcellularLocation>
</comment>
<dbReference type="RefSeq" id="XP_067178805.1">
    <property type="nucleotide sequence ID" value="XM_067320493.1"/>
</dbReference>
<dbReference type="Proteomes" id="UP000673552">
    <property type="component" value="Unassembled WGS sequence"/>
</dbReference>
<evidence type="ECO:0000256" key="5">
    <source>
        <dbReference type="ARBA" id="ARBA00022728"/>
    </source>
</evidence>
<evidence type="ECO:0000256" key="6">
    <source>
        <dbReference type="ARBA" id="ARBA00023187"/>
    </source>
</evidence>
<dbReference type="GO" id="GO:0005682">
    <property type="term" value="C:U5 snRNP"/>
    <property type="evidence" value="ECO:0007669"/>
    <property type="project" value="TreeGrafter"/>
</dbReference>
<feature type="compositionally biased region" description="Low complexity" evidence="8">
    <location>
        <begin position="54"/>
        <end position="82"/>
    </location>
</feature>
<protein>
    <recommendedName>
        <fullName evidence="3">Pre-mRNA-splicing factor 18</fullName>
    </recommendedName>
</protein>
<evidence type="ECO:0000259" key="9">
    <source>
        <dbReference type="Pfam" id="PF02840"/>
    </source>
</evidence>
<feature type="compositionally biased region" description="Low complexity" evidence="8">
    <location>
        <begin position="22"/>
        <end position="40"/>
    </location>
</feature>
<evidence type="ECO:0000256" key="2">
    <source>
        <dbReference type="ARBA" id="ARBA00008137"/>
    </source>
</evidence>
<dbReference type="GO" id="GO:0046540">
    <property type="term" value="C:U4/U6 x U5 tri-snRNP complex"/>
    <property type="evidence" value="ECO:0007669"/>
    <property type="project" value="TreeGrafter"/>
</dbReference>
<reference evidence="11" key="2">
    <citation type="journal article" date="2021" name="Sci. Data">
        <title>Chromosome-scale genome sequencing, assembly and annotation of six genomes from subfamily Leishmaniinae.</title>
        <authorList>
            <person name="Almutairi H."/>
            <person name="Urbaniak M.D."/>
            <person name="Bates M.D."/>
            <person name="Jariyapan N."/>
            <person name="Kwakye-Nuako G."/>
            <person name="Thomaz Soccol V."/>
            <person name="Al-Salem W.S."/>
            <person name="Dillon R.J."/>
            <person name="Bates P.A."/>
            <person name="Gatherer D."/>
        </authorList>
    </citation>
    <scope>NUCLEOTIDE SEQUENCE [LARGE SCALE GENOMIC DNA]</scope>
</reference>
<dbReference type="Pfam" id="PF02840">
    <property type="entry name" value="Prp18"/>
    <property type="match status" value="1"/>
</dbReference>
<evidence type="ECO:0000313" key="10">
    <source>
        <dbReference type="EMBL" id="KAG5479086.1"/>
    </source>
</evidence>
<accession>A0A836GPT5</accession>
<dbReference type="SUPFAM" id="SSF47938">
    <property type="entry name" value="Functional domain of the splicing factor Prp18"/>
    <property type="match status" value="1"/>
</dbReference>
<dbReference type="Gene3D" id="1.20.940.10">
    <property type="entry name" value="Functional domain of the splicing factor Prp18"/>
    <property type="match status" value="1"/>
</dbReference>